<dbReference type="SMART" id="SM00354">
    <property type="entry name" value="HTH_LACI"/>
    <property type="match status" value="1"/>
</dbReference>
<dbReference type="EMBL" id="PQLX01000007">
    <property type="protein sequence ID" value="POU63585.1"/>
    <property type="molecule type" value="Genomic_DNA"/>
</dbReference>
<dbReference type="AlphaFoldDB" id="A0A2S4RUJ5"/>
<dbReference type="GO" id="GO:0000976">
    <property type="term" value="F:transcription cis-regulatory region binding"/>
    <property type="evidence" value="ECO:0007669"/>
    <property type="project" value="TreeGrafter"/>
</dbReference>
<keyword evidence="1" id="KW-0678">Repressor</keyword>
<dbReference type="RefSeq" id="WP_103777641.1">
    <property type="nucleotide sequence ID" value="NZ_PQLX01000007.1"/>
</dbReference>
<protein>
    <submittedName>
        <fullName evidence="6">LacI family transcriptional regulator</fullName>
    </submittedName>
</protein>
<organism evidence="6 7">
    <name type="scientific">Citrobacter amalonaticus</name>
    <dbReference type="NCBI Taxonomy" id="35703"/>
    <lineage>
        <taxon>Bacteria</taxon>
        <taxon>Pseudomonadati</taxon>
        <taxon>Pseudomonadota</taxon>
        <taxon>Gammaproteobacteria</taxon>
        <taxon>Enterobacterales</taxon>
        <taxon>Enterobacteriaceae</taxon>
        <taxon>Citrobacter</taxon>
    </lineage>
</organism>
<dbReference type="CDD" id="cd06267">
    <property type="entry name" value="PBP1_LacI_sugar_binding-like"/>
    <property type="match status" value="1"/>
</dbReference>
<keyword evidence="3" id="KW-0238">DNA-binding</keyword>
<sequence>MSGKLKMDEIAALTGFSVSTVSRVLSGKSYTSNKAREAIVKCARQLGVLDSLASGRLLINGIAVFAPQRTFTAQGDAFYLEVTRGIAEAVAPHDVWLTYCGLEEQRADINVFLEKASNKNINAIIMIGIDDPTVHKLAQSLGKPCVLINSQDREGLLDAVSPDHRATGNLAAQYLFEQGHRRILNVTSLRRETLYWRLEGIKEIYRQYQIPFDNTRDLLVTEGFSQAESGSAVDDWLRNTPRDAWPEAIFCAGTSMSTGIRSVLEKKGISIPEEMSLMTTDVQELDAHTVAAVSSITIPCRALGVEAVHLLQNRLNRPSAPVFNLLLKGKVAERGTVARATRHAARVTVTR</sequence>
<dbReference type="PANTHER" id="PTHR30146">
    <property type="entry name" value="LACI-RELATED TRANSCRIPTIONAL REPRESSOR"/>
    <property type="match status" value="1"/>
</dbReference>
<evidence type="ECO:0000259" key="5">
    <source>
        <dbReference type="PROSITE" id="PS50932"/>
    </source>
</evidence>
<dbReference type="SUPFAM" id="SSF47413">
    <property type="entry name" value="lambda repressor-like DNA-binding domains"/>
    <property type="match status" value="1"/>
</dbReference>
<dbReference type="Proteomes" id="UP000237003">
    <property type="component" value="Unassembled WGS sequence"/>
</dbReference>
<keyword evidence="2" id="KW-0805">Transcription regulation</keyword>
<dbReference type="Gene3D" id="3.40.50.2300">
    <property type="match status" value="2"/>
</dbReference>
<dbReference type="Pfam" id="PF00356">
    <property type="entry name" value="LacI"/>
    <property type="match status" value="1"/>
</dbReference>
<dbReference type="InterPro" id="IPR000843">
    <property type="entry name" value="HTH_LacI"/>
</dbReference>
<proteinExistence type="predicted"/>
<name>A0A2S4RUJ5_CITAM</name>
<dbReference type="Gene3D" id="1.10.260.40">
    <property type="entry name" value="lambda repressor-like DNA-binding domains"/>
    <property type="match status" value="1"/>
</dbReference>
<dbReference type="CDD" id="cd01392">
    <property type="entry name" value="HTH_LacI"/>
    <property type="match status" value="1"/>
</dbReference>
<evidence type="ECO:0000313" key="6">
    <source>
        <dbReference type="EMBL" id="POU63585.1"/>
    </source>
</evidence>
<comment type="caution">
    <text evidence="6">The sequence shown here is derived from an EMBL/GenBank/DDBJ whole genome shotgun (WGS) entry which is preliminary data.</text>
</comment>
<keyword evidence="4" id="KW-0804">Transcription</keyword>
<evidence type="ECO:0000256" key="3">
    <source>
        <dbReference type="ARBA" id="ARBA00023125"/>
    </source>
</evidence>
<evidence type="ECO:0000256" key="1">
    <source>
        <dbReference type="ARBA" id="ARBA00022491"/>
    </source>
</evidence>
<dbReference type="PROSITE" id="PS50932">
    <property type="entry name" value="HTH_LACI_2"/>
    <property type="match status" value="1"/>
</dbReference>
<dbReference type="InterPro" id="IPR046335">
    <property type="entry name" value="LacI/GalR-like_sensor"/>
</dbReference>
<dbReference type="InterPro" id="IPR010982">
    <property type="entry name" value="Lambda_DNA-bd_dom_sf"/>
</dbReference>
<dbReference type="PANTHER" id="PTHR30146:SF151">
    <property type="entry name" value="HTH-TYPE TRANSCRIPTIONAL REPRESSOR CYTR"/>
    <property type="match status" value="1"/>
</dbReference>
<dbReference type="SUPFAM" id="SSF53822">
    <property type="entry name" value="Periplasmic binding protein-like I"/>
    <property type="match status" value="1"/>
</dbReference>
<gene>
    <name evidence="6" type="ORF">C3430_19600</name>
</gene>
<dbReference type="Pfam" id="PF13377">
    <property type="entry name" value="Peripla_BP_3"/>
    <property type="match status" value="1"/>
</dbReference>
<accession>A0A2S4RUJ5</accession>
<evidence type="ECO:0000313" key="7">
    <source>
        <dbReference type="Proteomes" id="UP000237003"/>
    </source>
</evidence>
<dbReference type="OrthoDB" id="6502744at2"/>
<evidence type="ECO:0000256" key="2">
    <source>
        <dbReference type="ARBA" id="ARBA00023015"/>
    </source>
</evidence>
<dbReference type="InterPro" id="IPR028082">
    <property type="entry name" value="Peripla_BP_I"/>
</dbReference>
<evidence type="ECO:0000256" key="4">
    <source>
        <dbReference type="ARBA" id="ARBA00023163"/>
    </source>
</evidence>
<feature type="domain" description="HTH lacI-type" evidence="5">
    <location>
        <begin position="5"/>
        <end position="47"/>
    </location>
</feature>
<dbReference type="GO" id="GO:0003700">
    <property type="term" value="F:DNA-binding transcription factor activity"/>
    <property type="evidence" value="ECO:0007669"/>
    <property type="project" value="TreeGrafter"/>
</dbReference>
<reference evidence="6 7" key="1">
    <citation type="submission" date="2018-01" db="EMBL/GenBank/DDBJ databases">
        <title>Complete genome sequences of 14 Citrobacter spp. isolated from plant in Canada.</title>
        <authorList>
            <person name="Bhandare S.G."/>
            <person name="Colavecchio A."/>
            <person name="Jeukens J."/>
            <person name="Emond-Rheault J.-G."/>
            <person name="Freschi L."/>
            <person name="Hamel J."/>
            <person name="Kukavica-Ibrulj I."/>
            <person name="Levesque R."/>
            <person name="Goodridge L."/>
        </authorList>
    </citation>
    <scope>NUCLEOTIDE SEQUENCE [LARGE SCALE GENOMIC DNA]</scope>
    <source>
        <strain evidence="6 7">S1285</strain>
    </source>
</reference>